<proteinExistence type="predicted"/>
<evidence type="ECO:0000313" key="2">
    <source>
        <dbReference type="Proteomes" id="UP000003287"/>
    </source>
</evidence>
<sequence length="49" mass="5983">MKRLLLYVHFNKWKSISNHVLYQLEQMRPLFSKIVFISNSELSEKDKEN</sequence>
<name>F9P8X7_STRCV</name>
<reference evidence="1 2" key="1">
    <citation type="submission" date="2011-06" db="EMBL/GenBank/DDBJ databases">
        <authorList>
            <person name="Harkins D.M."/>
            <person name="Madupu R."/>
            <person name="Durkin A.S."/>
            <person name="Torralba M."/>
            <person name="Methe B."/>
            <person name="Sutton G.G."/>
            <person name="Nelson K.E."/>
        </authorList>
    </citation>
    <scope>NUCLEOTIDE SEQUENCE [LARGE SCALE GENOMIC DNA]</scope>
    <source>
        <strain evidence="1 2">SK1060</strain>
    </source>
</reference>
<dbReference type="Proteomes" id="UP000003287">
    <property type="component" value="Unassembled WGS sequence"/>
</dbReference>
<accession>F9P8X7</accession>
<gene>
    <name evidence="1" type="ORF">HMPREF1042_1286</name>
</gene>
<evidence type="ECO:0000313" key="1">
    <source>
        <dbReference type="EMBL" id="EGV07926.1"/>
    </source>
</evidence>
<dbReference type="AlphaFoldDB" id="F9P8X7"/>
<protein>
    <submittedName>
        <fullName evidence="1">Conserved domain protein</fullName>
    </submittedName>
</protein>
<organism evidence="1 2">
    <name type="scientific">Streptococcus constellatus subsp. pharyngis SK1060 = CCUG 46377</name>
    <dbReference type="NCBI Taxonomy" id="1035184"/>
    <lineage>
        <taxon>Bacteria</taxon>
        <taxon>Bacillati</taxon>
        <taxon>Bacillota</taxon>
        <taxon>Bacilli</taxon>
        <taxon>Lactobacillales</taxon>
        <taxon>Streptococcaceae</taxon>
        <taxon>Streptococcus</taxon>
        <taxon>Streptococcus anginosus group</taxon>
    </lineage>
</organism>
<dbReference type="eggNOG" id="COG3754">
    <property type="taxonomic scope" value="Bacteria"/>
</dbReference>
<dbReference type="EMBL" id="AFUP01000006">
    <property type="protein sequence ID" value="EGV07926.1"/>
    <property type="molecule type" value="Genomic_DNA"/>
</dbReference>